<reference evidence="1 2" key="1">
    <citation type="submission" date="2020-06" db="EMBL/GenBank/DDBJ databases">
        <authorList>
            <person name="Grouzdev D.S."/>
        </authorList>
    </citation>
    <scope>NUCLEOTIDE SEQUENCE [LARGE SCALE GENOMIC DNA]</scope>
    <source>
        <strain evidence="1 2">HO-A22</strain>
    </source>
</reference>
<protein>
    <submittedName>
        <fullName evidence="1">Uncharacterized protein</fullName>
    </submittedName>
</protein>
<gene>
    <name evidence="1" type="ORF">HT585_09410</name>
</gene>
<dbReference type="AlphaFoldDB" id="A0A7Y6Q571"/>
<evidence type="ECO:0000313" key="1">
    <source>
        <dbReference type="EMBL" id="NVD39070.1"/>
    </source>
</evidence>
<accession>A0A7Y6Q571</accession>
<organism evidence="1 2">
    <name type="scientific">Ensifer oleiphilus</name>
    <dbReference type="NCBI Taxonomy" id="2742698"/>
    <lineage>
        <taxon>Bacteria</taxon>
        <taxon>Pseudomonadati</taxon>
        <taxon>Pseudomonadota</taxon>
        <taxon>Alphaproteobacteria</taxon>
        <taxon>Hyphomicrobiales</taxon>
        <taxon>Rhizobiaceae</taxon>
        <taxon>Sinorhizobium/Ensifer group</taxon>
        <taxon>Ensifer</taxon>
    </lineage>
</organism>
<proteinExistence type="predicted"/>
<dbReference type="Proteomes" id="UP000520198">
    <property type="component" value="Unassembled WGS sequence"/>
</dbReference>
<keyword evidence="2" id="KW-1185">Reference proteome</keyword>
<dbReference type="EMBL" id="JABWDU010000002">
    <property type="protein sequence ID" value="NVD39070.1"/>
    <property type="molecule type" value="Genomic_DNA"/>
</dbReference>
<dbReference type="RefSeq" id="WP_176352654.1">
    <property type="nucleotide sequence ID" value="NZ_JABWDU010000002.1"/>
</dbReference>
<sequence>MSEEERRRTGEGAALRRFPAERQTIEKLLAGDGDFCDMCEELAEAESALLAAEALPPDVREARIAEWTASIDRLVGEIARAMREANVVRIGWAGDLKNRR</sequence>
<comment type="caution">
    <text evidence="1">The sequence shown here is derived from an EMBL/GenBank/DDBJ whole genome shotgun (WGS) entry which is preliminary data.</text>
</comment>
<name>A0A7Y6Q571_9HYPH</name>
<evidence type="ECO:0000313" key="2">
    <source>
        <dbReference type="Proteomes" id="UP000520198"/>
    </source>
</evidence>